<accession>A0AAD4PFE0</accession>
<dbReference type="EMBL" id="SDAM02000004">
    <property type="protein sequence ID" value="KAH6837953.1"/>
    <property type="molecule type" value="Genomic_DNA"/>
</dbReference>
<reference evidence="1 2" key="1">
    <citation type="journal article" date="2021" name="Nat. Commun.">
        <title>Incipient diploidization of the medicinal plant Perilla within 10,000 years.</title>
        <authorList>
            <person name="Zhang Y."/>
            <person name="Shen Q."/>
            <person name="Leng L."/>
            <person name="Zhang D."/>
            <person name="Chen S."/>
            <person name="Shi Y."/>
            <person name="Ning Z."/>
            <person name="Chen S."/>
        </authorList>
    </citation>
    <scope>NUCLEOTIDE SEQUENCE [LARGE SCALE GENOMIC DNA]</scope>
    <source>
        <strain evidence="2">cv. PC099</strain>
    </source>
</reference>
<comment type="caution">
    <text evidence="1">The sequence shown here is derived from an EMBL/GenBank/DDBJ whole genome shotgun (WGS) entry which is preliminary data.</text>
</comment>
<dbReference type="Proteomes" id="UP001190926">
    <property type="component" value="Unassembled WGS sequence"/>
</dbReference>
<dbReference type="AlphaFoldDB" id="A0AAD4PFE0"/>
<sequence length="85" mass="9081">MEGSLAPSTAEKKMEETPLQRIKKWCVLLGASLEEGFGYAKGAVVGFTKKLTAKSEEDATAADMQAAKMQVAAADHAEDVKKSLH</sequence>
<proteinExistence type="predicted"/>
<evidence type="ECO:0000313" key="2">
    <source>
        <dbReference type="Proteomes" id="UP001190926"/>
    </source>
</evidence>
<gene>
    <name evidence="1" type="ORF">C2S53_000422</name>
</gene>
<protein>
    <submittedName>
        <fullName evidence="1">Uncharacterized protein</fullName>
    </submittedName>
</protein>
<organism evidence="1 2">
    <name type="scientific">Perilla frutescens var. hirtella</name>
    <name type="common">Perilla citriodora</name>
    <name type="synonym">Perilla setoyensis</name>
    <dbReference type="NCBI Taxonomy" id="608512"/>
    <lineage>
        <taxon>Eukaryota</taxon>
        <taxon>Viridiplantae</taxon>
        <taxon>Streptophyta</taxon>
        <taxon>Embryophyta</taxon>
        <taxon>Tracheophyta</taxon>
        <taxon>Spermatophyta</taxon>
        <taxon>Magnoliopsida</taxon>
        <taxon>eudicotyledons</taxon>
        <taxon>Gunneridae</taxon>
        <taxon>Pentapetalae</taxon>
        <taxon>asterids</taxon>
        <taxon>lamiids</taxon>
        <taxon>Lamiales</taxon>
        <taxon>Lamiaceae</taxon>
        <taxon>Nepetoideae</taxon>
        <taxon>Elsholtzieae</taxon>
        <taxon>Perilla</taxon>
    </lineage>
</organism>
<name>A0AAD4PFE0_PERFH</name>
<keyword evidence="2" id="KW-1185">Reference proteome</keyword>
<evidence type="ECO:0000313" key="1">
    <source>
        <dbReference type="EMBL" id="KAH6837953.1"/>
    </source>
</evidence>